<evidence type="ECO:0000313" key="2">
    <source>
        <dbReference type="EMBL" id="MFD2263695.1"/>
    </source>
</evidence>
<dbReference type="RefSeq" id="WP_379876723.1">
    <property type="nucleotide sequence ID" value="NZ_JBHUIP010000012.1"/>
</dbReference>
<evidence type="ECO:0000313" key="3">
    <source>
        <dbReference type="Proteomes" id="UP001597295"/>
    </source>
</evidence>
<dbReference type="EMBL" id="JBHUIP010000012">
    <property type="protein sequence ID" value="MFD2263695.1"/>
    <property type="molecule type" value="Genomic_DNA"/>
</dbReference>
<feature type="chain" id="PRO_5046558769" evidence="1">
    <location>
        <begin position="23"/>
        <end position="263"/>
    </location>
</feature>
<evidence type="ECO:0000256" key="1">
    <source>
        <dbReference type="SAM" id="SignalP"/>
    </source>
</evidence>
<proteinExistence type="predicted"/>
<accession>A0ABW5DWT6</accession>
<dbReference type="PANTHER" id="PTHR35936">
    <property type="entry name" value="MEMBRANE-BOUND LYTIC MUREIN TRANSGLYCOSYLASE F"/>
    <property type="match status" value="1"/>
</dbReference>
<dbReference type="SUPFAM" id="SSF53850">
    <property type="entry name" value="Periplasmic binding protein-like II"/>
    <property type="match status" value="1"/>
</dbReference>
<keyword evidence="3" id="KW-1185">Reference proteome</keyword>
<sequence>MTAFRIAFATALALVYALPVFAQDKVAKLTSLEWPPYSGAALKDGGATVAVARAAFEAVGWKIEVKFVPWKRAVEMAKQGDDGTVGYFPEYFDAEASDFNFSVSMGNSPLGLVQPADKPVVWSSIADLKGAQPIGVVDGYLNTPEFDAAVASGTLKVDTVSDDTLNVKKVAAGRIKAAVIDQHVLGWYLKNDASLKGLADRVAFNEKPLAIKTLHIAFGKNARADAARAALEAGLEKIEIDRIVNDHFVASLTRRGAILLASR</sequence>
<dbReference type="Proteomes" id="UP001597295">
    <property type="component" value="Unassembled WGS sequence"/>
</dbReference>
<dbReference type="Gene3D" id="3.40.190.10">
    <property type="entry name" value="Periplasmic binding protein-like II"/>
    <property type="match status" value="2"/>
</dbReference>
<comment type="caution">
    <text evidence="2">The sequence shown here is derived from an EMBL/GenBank/DDBJ whole genome shotgun (WGS) entry which is preliminary data.</text>
</comment>
<feature type="signal peptide" evidence="1">
    <location>
        <begin position="1"/>
        <end position="22"/>
    </location>
</feature>
<protein>
    <submittedName>
        <fullName evidence="2">Substrate-binding periplasmic protein</fullName>
    </submittedName>
</protein>
<keyword evidence="1" id="KW-0732">Signal</keyword>
<name>A0ABW5DWT6_9PROT</name>
<organism evidence="2 3">
    <name type="scientific">Lacibacterium aquatile</name>
    <dbReference type="NCBI Taxonomy" id="1168082"/>
    <lineage>
        <taxon>Bacteria</taxon>
        <taxon>Pseudomonadati</taxon>
        <taxon>Pseudomonadota</taxon>
        <taxon>Alphaproteobacteria</taxon>
        <taxon>Rhodospirillales</taxon>
        <taxon>Rhodospirillaceae</taxon>
    </lineage>
</organism>
<dbReference type="PANTHER" id="PTHR35936:SF25">
    <property type="entry name" value="ABC TRANSPORTER SUBSTRATE-BINDING PROTEIN"/>
    <property type="match status" value="1"/>
</dbReference>
<reference evidence="3" key="1">
    <citation type="journal article" date="2019" name="Int. J. Syst. Evol. Microbiol.">
        <title>The Global Catalogue of Microorganisms (GCM) 10K type strain sequencing project: providing services to taxonomists for standard genome sequencing and annotation.</title>
        <authorList>
            <consortium name="The Broad Institute Genomics Platform"/>
            <consortium name="The Broad Institute Genome Sequencing Center for Infectious Disease"/>
            <person name="Wu L."/>
            <person name="Ma J."/>
        </authorList>
    </citation>
    <scope>NUCLEOTIDE SEQUENCE [LARGE SCALE GENOMIC DNA]</scope>
    <source>
        <strain evidence="3">CGMCC 1.19062</strain>
    </source>
</reference>
<gene>
    <name evidence="2" type="ORF">ACFSM5_12415</name>
</gene>